<dbReference type="SUPFAM" id="SSF103473">
    <property type="entry name" value="MFS general substrate transporter"/>
    <property type="match status" value="2"/>
</dbReference>
<keyword evidence="5 8" id="KW-0812">Transmembrane</keyword>
<evidence type="ECO:0000313" key="11">
    <source>
        <dbReference type="Proteomes" id="UP000189796"/>
    </source>
</evidence>
<evidence type="ECO:0000256" key="6">
    <source>
        <dbReference type="ARBA" id="ARBA00022989"/>
    </source>
</evidence>
<dbReference type="PROSITE" id="PS50850">
    <property type="entry name" value="MFS"/>
    <property type="match status" value="1"/>
</dbReference>
<dbReference type="OrthoDB" id="9807274at2"/>
<name>A0A1M5V0Q9_9BRAD</name>
<feature type="transmembrane region" description="Helical" evidence="8">
    <location>
        <begin position="286"/>
        <end position="312"/>
    </location>
</feature>
<evidence type="ECO:0000256" key="5">
    <source>
        <dbReference type="ARBA" id="ARBA00022692"/>
    </source>
</evidence>
<dbReference type="EMBL" id="LT670817">
    <property type="protein sequence ID" value="SHH68766.1"/>
    <property type="molecule type" value="Genomic_DNA"/>
</dbReference>
<dbReference type="Pfam" id="PF07690">
    <property type="entry name" value="MFS_1"/>
    <property type="match status" value="2"/>
</dbReference>
<evidence type="ECO:0000256" key="1">
    <source>
        <dbReference type="ARBA" id="ARBA00004651"/>
    </source>
</evidence>
<accession>A0A1M5V0Q9</accession>
<evidence type="ECO:0000259" key="9">
    <source>
        <dbReference type="PROSITE" id="PS50850"/>
    </source>
</evidence>
<dbReference type="AlphaFoldDB" id="A0A1M5V0Q9"/>
<feature type="transmembrane region" description="Helical" evidence="8">
    <location>
        <begin position="416"/>
        <end position="437"/>
    </location>
</feature>
<feature type="transmembrane region" description="Helical" evidence="8">
    <location>
        <begin position="443"/>
        <end position="466"/>
    </location>
</feature>
<evidence type="ECO:0000256" key="2">
    <source>
        <dbReference type="ARBA" id="ARBA00008537"/>
    </source>
</evidence>
<dbReference type="NCBIfam" id="TIGR00711">
    <property type="entry name" value="efflux_EmrB"/>
    <property type="match status" value="1"/>
</dbReference>
<dbReference type="Gene3D" id="1.20.1720.10">
    <property type="entry name" value="Multidrug resistance protein D"/>
    <property type="match status" value="1"/>
</dbReference>
<feature type="transmembrane region" description="Helical" evidence="8">
    <location>
        <begin position="377"/>
        <end position="395"/>
    </location>
</feature>
<dbReference type="InterPro" id="IPR004638">
    <property type="entry name" value="EmrB-like"/>
</dbReference>
<feature type="transmembrane region" description="Helical" evidence="8">
    <location>
        <begin position="69"/>
        <end position="90"/>
    </location>
</feature>
<dbReference type="PANTHER" id="PTHR42718:SF9">
    <property type="entry name" value="MAJOR FACILITATOR SUPERFAMILY MULTIDRUG TRANSPORTER MFSC"/>
    <property type="match status" value="1"/>
</dbReference>
<feature type="transmembrane region" description="Helical" evidence="8">
    <location>
        <begin position="221"/>
        <end position="239"/>
    </location>
</feature>
<keyword evidence="7 8" id="KW-0472">Membrane</keyword>
<gene>
    <name evidence="10" type="ORF">SAMN05443248_5692</name>
</gene>
<dbReference type="Proteomes" id="UP000189796">
    <property type="component" value="Chromosome I"/>
</dbReference>
<dbReference type="Gene3D" id="1.20.1250.20">
    <property type="entry name" value="MFS general substrate transporter like domains"/>
    <property type="match status" value="1"/>
</dbReference>
<feature type="domain" description="Major facilitator superfamily (MFS) profile" evidence="9">
    <location>
        <begin position="33"/>
        <end position="472"/>
    </location>
</feature>
<feature type="transmembrane region" description="Helical" evidence="8">
    <location>
        <begin position="132"/>
        <end position="149"/>
    </location>
</feature>
<dbReference type="InterPro" id="IPR020846">
    <property type="entry name" value="MFS_dom"/>
</dbReference>
<keyword evidence="4" id="KW-1003">Cell membrane</keyword>
<feature type="transmembrane region" description="Helical" evidence="8">
    <location>
        <begin position="161"/>
        <end position="183"/>
    </location>
</feature>
<evidence type="ECO:0000256" key="8">
    <source>
        <dbReference type="SAM" id="Phobius"/>
    </source>
</evidence>
<evidence type="ECO:0000256" key="4">
    <source>
        <dbReference type="ARBA" id="ARBA00022475"/>
    </source>
</evidence>
<protein>
    <submittedName>
        <fullName evidence="10">MFS transporter, DHA2 family, methylenomycin A resistance protein</fullName>
    </submittedName>
</protein>
<feature type="transmembrane region" description="Helical" evidence="8">
    <location>
        <begin position="348"/>
        <end position="371"/>
    </location>
</feature>
<dbReference type="RefSeq" id="WP_079604250.1">
    <property type="nucleotide sequence ID" value="NZ_LT670817.1"/>
</dbReference>
<dbReference type="InterPro" id="IPR036259">
    <property type="entry name" value="MFS_trans_sf"/>
</dbReference>
<dbReference type="GO" id="GO:0005886">
    <property type="term" value="C:plasma membrane"/>
    <property type="evidence" value="ECO:0007669"/>
    <property type="project" value="UniProtKB-SubCell"/>
</dbReference>
<sequence>MRNTSLKFQTVPAAGPNFHPEKSAGSNLPTSLTLAAMSLGYGVVQLDVTIVNTALNAIGTSLGGGVAELQWVVSAYTIAFAAFILTAGALGDRIGAKQVFMAGFAIFTAASVACALASNAAILIAARSMQGLGAAILVPNSLALLSHAYPDEKQRGRAVGIWAAGASFALISGPLLGGALIALVGWRSIFLVNLPIGLAGLWLSWRYASETTRSPQREIDLPGQVAAIAALGCLAGAIIEGGTLGWRHPFVIAAFAASAVLAMLFVLRERRAPQPMLPLSLFGHRLFALTSLVGLLVNVAFYGLIFVFSLYFQHINGLSPFATGLAFLPMMGAVLPVNLVAARVAERIGAPATIALGAALSAFGCLALLGIEPGTSYWAIGAQLAIIGGGLGLLVPPLTSTLLGSVEKARSGIAAGVLNATRQTGSVLGVALFGSLAGQPGAFMAGAHASLVISACLLLAAGAAIWRGASTPEGGTARP</sequence>
<dbReference type="CDD" id="cd17321">
    <property type="entry name" value="MFS_MMR_MDR_like"/>
    <property type="match status" value="1"/>
</dbReference>
<feature type="transmembrane region" description="Helical" evidence="8">
    <location>
        <begin position="102"/>
        <end position="126"/>
    </location>
</feature>
<organism evidence="10 11">
    <name type="scientific">Bradyrhizobium erythrophlei</name>
    <dbReference type="NCBI Taxonomy" id="1437360"/>
    <lineage>
        <taxon>Bacteria</taxon>
        <taxon>Pseudomonadati</taxon>
        <taxon>Pseudomonadota</taxon>
        <taxon>Alphaproteobacteria</taxon>
        <taxon>Hyphomicrobiales</taxon>
        <taxon>Nitrobacteraceae</taxon>
        <taxon>Bradyrhizobium</taxon>
    </lineage>
</organism>
<comment type="similarity">
    <text evidence="2">Belongs to the major facilitator superfamily. EmrB family.</text>
</comment>
<feature type="transmembrane region" description="Helical" evidence="8">
    <location>
        <begin position="189"/>
        <end position="209"/>
    </location>
</feature>
<keyword evidence="3" id="KW-0813">Transport</keyword>
<reference evidence="10 11" key="1">
    <citation type="submission" date="2016-11" db="EMBL/GenBank/DDBJ databases">
        <authorList>
            <person name="Jaros S."/>
            <person name="Januszkiewicz K."/>
            <person name="Wedrychowicz H."/>
        </authorList>
    </citation>
    <scope>NUCLEOTIDE SEQUENCE [LARGE SCALE GENOMIC DNA]</scope>
    <source>
        <strain evidence="10 11">GAS138</strain>
    </source>
</reference>
<evidence type="ECO:0000313" key="10">
    <source>
        <dbReference type="EMBL" id="SHH68766.1"/>
    </source>
</evidence>
<dbReference type="InterPro" id="IPR011701">
    <property type="entry name" value="MFS"/>
</dbReference>
<proteinExistence type="inferred from homology"/>
<dbReference type="GO" id="GO:0022857">
    <property type="term" value="F:transmembrane transporter activity"/>
    <property type="evidence" value="ECO:0007669"/>
    <property type="project" value="InterPro"/>
</dbReference>
<comment type="subcellular location">
    <subcellularLocation>
        <location evidence="1">Cell membrane</location>
        <topology evidence="1">Multi-pass membrane protein</topology>
    </subcellularLocation>
</comment>
<feature type="transmembrane region" description="Helical" evidence="8">
    <location>
        <begin position="318"/>
        <end position="341"/>
    </location>
</feature>
<evidence type="ECO:0000256" key="3">
    <source>
        <dbReference type="ARBA" id="ARBA00022448"/>
    </source>
</evidence>
<evidence type="ECO:0000256" key="7">
    <source>
        <dbReference type="ARBA" id="ARBA00023136"/>
    </source>
</evidence>
<dbReference type="PANTHER" id="PTHR42718">
    <property type="entry name" value="MAJOR FACILITATOR SUPERFAMILY MULTIDRUG TRANSPORTER MFSC"/>
    <property type="match status" value="1"/>
</dbReference>
<feature type="transmembrane region" description="Helical" evidence="8">
    <location>
        <begin position="245"/>
        <end position="266"/>
    </location>
</feature>
<keyword evidence="6 8" id="KW-1133">Transmembrane helix</keyword>